<dbReference type="SMART" id="SM00507">
    <property type="entry name" value="HNHc"/>
    <property type="match status" value="1"/>
</dbReference>
<dbReference type="NCBIfam" id="TIGR02646">
    <property type="entry name" value="retron system putative HNH endonuclease"/>
    <property type="match status" value="1"/>
</dbReference>
<dbReference type="Proteomes" id="UP000293369">
    <property type="component" value="Unassembled WGS sequence"/>
</dbReference>
<dbReference type="RefSeq" id="WP_130138154.1">
    <property type="nucleotide sequence ID" value="NZ_SGFE01000008.1"/>
</dbReference>
<organism evidence="2 3">
    <name type="scientific">Pseudomonas orientalis</name>
    <dbReference type="NCBI Taxonomy" id="76758"/>
    <lineage>
        <taxon>Bacteria</taxon>
        <taxon>Pseudomonadati</taxon>
        <taxon>Pseudomonadota</taxon>
        <taxon>Gammaproteobacteria</taxon>
        <taxon>Pseudomonadales</taxon>
        <taxon>Pseudomonadaceae</taxon>
        <taxon>Pseudomonas</taxon>
    </lineage>
</organism>
<accession>A0A4Q7D3Y7</accession>
<evidence type="ECO:0000313" key="2">
    <source>
        <dbReference type="EMBL" id="RZI32668.1"/>
    </source>
</evidence>
<dbReference type="EMBL" id="SGFE01000008">
    <property type="protein sequence ID" value="RZI32668.1"/>
    <property type="molecule type" value="Genomic_DNA"/>
</dbReference>
<dbReference type="CDD" id="cd00085">
    <property type="entry name" value="HNHc"/>
    <property type="match status" value="1"/>
</dbReference>
<comment type="caution">
    <text evidence="2">The sequence shown here is derived from an EMBL/GenBank/DDBJ whole genome shotgun (WGS) entry which is preliminary data.</text>
</comment>
<evidence type="ECO:0000259" key="1">
    <source>
        <dbReference type="SMART" id="SM00507"/>
    </source>
</evidence>
<gene>
    <name evidence="2" type="ORF">EUX57_05290</name>
</gene>
<dbReference type="Gene3D" id="1.10.30.50">
    <property type="match status" value="1"/>
</dbReference>
<dbReference type="InterPro" id="IPR013467">
    <property type="entry name" value="HNH78-like"/>
</dbReference>
<dbReference type="AlphaFoldDB" id="A0A4Q7D3Y7"/>
<dbReference type="InterPro" id="IPR003615">
    <property type="entry name" value="HNH_nuc"/>
</dbReference>
<name>A0A4Q7D3Y7_9PSED</name>
<protein>
    <submittedName>
        <fullName evidence="2">TIGR02646 family protein</fullName>
    </submittedName>
</protein>
<reference evidence="2 3" key="1">
    <citation type="submission" date="2019-02" db="EMBL/GenBank/DDBJ databases">
        <title>Pseudomonas spp from wheat grain.</title>
        <authorList>
            <person name="Cho G.-S."/>
            <person name="Franz C.M.A.P."/>
        </authorList>
    </citation>
    <scope>NUCLEOTIDE SEQUENCE [LARGE SCALE GENOMIC DNA]</scope>
    <source>
        <strain evidence="2 3">133NRW</strain>
    </source>
</reference>
<proteinExistence type="predicted"/>
<sequence length="221" mass="25050">MIKLKRPLQPNILKQNETTWTADYLAARASGDADAIDSAERKYRHKEIKNALRDMHQRKCAFCESFIEHVSYSHIEHFKPKKRYPKMLVRWSNLLLACGVCNGAAYKGEKFPNAAQDGPLINPAKENPDDFLTYTFDPVTNVALVGYKHPRGKTTIDTLGLNRPDLAKDIRCQVVKKLFALRKIIDQPNVQDDVRQPMLDILSEAADSGQHYSAFAKALLP</sequence>
<feature type="domain" description="HNH nuclease" evidence="1">
    <location>
        <begin position="47"/>
        <end position="103"/>
    </location>
</feature>
<evidence type="ECO:0000313" key="3">
    <source>
        <dbReference type="Proteomes" id="UP000293369"/>
    </source>
</evidence>